<reference evidence="1" key="1">
    <citation type="journal article" date="2014" name="Int. J. Syst. Evol. Microbiol.">
        <title>Complete genome sequence of Corynebacterium casei LMG S-19264T (=DSM 44701T), isolated from a smear-ripened cheese.</title>
        <authorList>
            <consortium name="US DOE Joint Genome Institute (JGI-PGF)"/>
            <person name="Walter F."/>
            <person name="Albersmeier A."/>
            <person name="Kalinowski J."/>
            <person name="Ruckert C."/>
        </authorList>
    </citation>
    <scope>NUCLEOTIDE SEQUENCE</scope>
    <source>
        <strain evidence="1">CGMCC 1.6293</strain>
    </source>
</reference>
<dbReference type="SUPFAM" id="SSF52540">
    <property type="entry name" value="P-loop containing nucleoside triphosphate hydrolases"/>
    <property type="match status" value="1"/>
</dbReference>
<dbReference type="InterPro" id="IPR027417">
    <property type="entry name" value="P-loop_NTPase"/>
</dbReference>
<gene>
    <name evidence="1" type="ORF">GCM10011534_10260</name>
</gene>
<name>A0A917WB12_9RHOB</name>
<protein>
    <submittedName>
        <fullName evidence="1">Uncharacterized protein</fullName>
    </submittedName>
</protein>
<reference evidence="1" key="2">
    <citation type="submission" date="2020-09" db="EMBL/GenBank/DDBJ databases">
        <authorList>
            <person name="Sun Q."/>
            <person name="Zhou Y."/>
        </authorList>
    </citation>
    <scope>NUCLEOTIDE SEQUENCE</scope>
    <source>
        <strain evidence="1">CGMCC 1.6293</strain>
    </source>
</reference>
<dbReference type="RefSeq" id="WP_028285917.1">
    <property type="nucleotide sequence ID" value="NZ_BMLF01000001.1"/>
</dbReference>
<evidence type="ECO:0000313" key="2">
    <source>
        <dbReference type="Proteomes" id="UP000649829"/>
    </source>
</evidence>
<proteinExistence type="predicted"/>
<evidence type="ECO:0000313" key="1">
    <source>
        <dbReference type="EMBL" id="GGL90089.1"/>
    </source>
</evidence>
<dbReference type="AlphaFoldDB" id="A0A917WB12"/>
<comment type="caution">
    <text evidence="1">The sequence shown here is derived from an EMBL/GenBank/DDBJ whole genome shotgun (WGS) entry which is preliminary data.</text>
</comment>
<dbReference type="EMBL" id="BMLF01000001">
    <property type="protein sequence ID" value="GGL90089.1"/>
    <property type="molecule type" value="Genomic_DNA"/>
</dbReference>
<sequence length="292" mass="31864">MAPGIYIHAGAHRTGTSSFQACLALNRPRLEAAGFDLAYPGRDGAEGGRLALRLPHPRHRKTPDEGWIAGVQDTLGAHMTPGRSMVLSEENIAGRMFHFYQGQFFPAVRRRATVLAAGLPLPLRHVLIVVRPYDALFVSAYRKRAEDNPVPPFGEIAEAMAGIDRGWPAVITAFRRRLRPERLTVIDYALRGESRELLARLLPEGAVTGLEEPGRAWNLSATDTALAALQARYRAGETLARAEWQAVIAEHAEARADLGFARFTPEQAGRLAESYAQDLATIGGMKGVTLIA</sequence>
<dbReference type="Proteomes" id="UP000649829">
    <property type="component" value="Unassembled WGS sequence"/>
</dbReference>
<accession>A0A917WB12</accession>
<organism evidence="1 2">
    <name type="scientific">Pseudooceanicola nanhaiensis</name>
    <dbReference type="NCBI Taxonomy" id="375761"/>
    <lineage>
        <taxon>Bacteria</taxon>
        <taxon>Pseudomonadati</taxon>
        <taxon>Pseudomonadota</taxon>
        <taxon>Alphaproteobacteria</taxon>
        <taxon>Rhodobacterales</taxon>
        <taxon>Paracoccaceae</taxon>
        <taxon>Pseudooceanicola</taxon>
    </lineage>
</organism>
<keyword evidence="2" id="KW-1185">Reference proteome</keyword>